<gene>
    <name evidence="3" type="ORF">SAMN04488554_0769</name>
</gene>
<dbReference type="Gene3D" id="3.40.50.720">
    <property type="entry name" value="NAD(P)-binding Rossmann-like Domain"/>
    <property type="match status" value="1"/>
</dbReference>
<dbReference type="InterPro" id="IPR020843">
    <property type="entry name" value="ER"/>
</dbReference>
<dbReference type="OrthoDB" id="3727682at2"/>
<dbReference type="EMBL" id="FNTX01000001">
    <property type="protein sequence ID" value="SED81479.1"/>
    <property type="molecule type" value="Genomic_DNA"/>
</dbReference>
<dbReference type="SUPFAM" id="SSF50129">
    <property type="entry name" value="GroES-like"/>
    <property type="match status" value="1"/>
</dbReference>
<dbReference type="RefSeq" id="WP_089771762.1">
    <property type="nucleotide sequence ID" value="NZ_FNTX01000001.1"/>
</dbReference>
<dbReference type="Pfam" id="PF08240">
    <property type="entry name" value="ADH_N"/>
    <property type="match status" value="1"/>
</dbReference>
<keyword evidence="4" id="KW-1185">Reference proteome</keyword>
<dbReference type="InterPro" id="IPR051603">
    <property type="entry name" value="Zinc-ADH_QOR/CCCR"/>
</dbReference>
<dbReference type="InterPro" id="IPR011032">
    <property type="entry name" value="GroES-like_sf"/>
</dbReference>
<name>A0A1H5DRH9_9MICO</name>
<accession>A0A1H5DRH9</accession>
<dbReference type="Gene3D" id="3.90.180.10">
    <property type="entry name" value="Medium-chain alcohol dehydrogenases, catalytic domain"/>
    <property type="match status" value="1"/>
</dbReference>
<dbReference type="Pfam" id="PF13602">
    <property type="entry name" value="ADH_zinc_N_2"/>
    <property type="match status" value="1"/>
</dbReference>
<sequence>MRALQYSEFGGPEVLTLGEAEEPHAGPGEVRIATGAVAVNPIDATLRSGAFAPEGRRLRAPRIPGFDAAGVVDEVGAGVQGYAVGDRVFGAGTSVTAERSTLTAFAHLPDGVTWEQGAAVVTVAETAMRILDRLDARDGQVLVVDGASGGVGTALVQLAVLRGLTVVGTASEGKHELVRRLGAQPTTYGPGLSDRVRDLVDNADVVAADLAGKGSAAELIELTGDPARVVTIADFSGDTEAVVSDGSEGRSWHVLEQVAALIAEERFEVVIDQVLPWTDAVAAHTAIESGRTTGKIVLTVG</sequence>
<feature type="domain" description="Enoyl reductase (ER)" evidence="2">
    <location>
        <begin position="10"/>
        <end position="298"/>
    </location>
</feature>
<organism evidence="3 4">
    <name type="scientific">Ruania alba</name>
    <dbReference type="NCBI Taxonomy" id="648782"/>
    <lineage>
        <taxon>Bacteria</taxon>
        <taxon>Bacillati</taxon>
        <taxon>Actinomycetota</taxon>
        <taxon>Actinomycetes</taxon>
        <taxon>Micrococcales</taxon>
        <taxon>Ruaniaceae</taxon>
        <taxon>Ruania</taxon>
    </lineage>
</organism>
<proteinExistence type="predicted"/>
<dbReference type="AlphaFoldDB" id="A0A1H5DRH9"/>
<dbReference type="PANTHER" id="PTHR44154:SF1">
    <property type="entry name" value="QUINONE OXIDOREDUCTASE"/>
    <property type="match status" value="1"/>
</dbReference>
<dbReference type="InterPro" id="IPR013154">
    <property type="entry name" value="ADH-like_N"/>
</dbReference>
<dbReference type="SMART" id="SM00829">
    <property type="entry name" value="PKS_ER"/>
    <property type="match status" value="1"/>
</dbReference>
<dbReference type="GO" id="GO:0016491">
    <property type="term" value="F:oxidoreductase activity"/>
    <property type="evidence" value="ECO:0007669"/>
    <property type="project" value="InterPro"/>
</dbReference>
<evidence type="ECO:0000259" key="2">
    <source>
        <dbReference type="SMART" id="SM00829"/>
    </source>
</evidence>
<evidence type="ECO:0000313" key="3">
    <source>
        <dbReference type="EMBL" id="SED81479.1"/>
    </source>
</evidence>
<dbReference type="CDD" id="cd05289">
    <property type="entry name" value="MDR_like_2"/>
    <property type="match status" value="1"/>
</dbReference>
<dbReference type="SUPFAM" id="SSF51735">
    <property type="entry name" value="NAD(P)-binding Rossmann-fold domains"/>
    <property type="match status" value="1"/>
</dbReference>
<dbReference type="InterPro" id="IPR036291">
    <property type="entry name" value="NAD(P)-bd_dom_sf"/>
</dbReference>
<dbReference type="PANTHER" id="PTHR44154">
    <property type="entry name" value="QUINONE OXIDOREDUCTASE"/>
    <property type="match status" value="1"/>
</dbReference>
<evidence type="ECO:0000313" key="4">
    <source>
        <dbReference type="Proteomes" id="UP000199220"/>
    </source>
</evidence>
<keyword evidence="1" id="KW-0521">NADP</keyword>
<dbReference type="Proteomes" id="UP000199220">
    <property type="component" value="Unassembled WGS sequence"/>
</dbReference>
<dbReference type="STRING" id="648782.SAMN04488554_0769"/>
<evidence type="ECO:0000256" key="1">
    <source>
        <dbReference type="ARBA" id="ARBA00022857"/>
    </source>
</evidence>
<reference evidence="4" key="1">
    <citation type="submission" date="2016-10" db="EMBL/GenBank/DDBJ databases">
        <authorList>
            <person name="Varghese N."/>
            <person name="Submissions S."/>
        </authorList>
    </citation>
    <scope>NUCLEOTIDE SEQUENCE [LARGE SCALE GENOMIC DNA]</scope>
    <source>
        <strain evidence="4">DSM 21368</strain>
    </source>
</reference>
<protein>
    <submittedName>
        <fullName evidence="3">NADPH:quinone reductase</fullName>
    </submittedName>
</protein>